<protein>
    <submittedName>
        <fullName evidence="2">Uncharacterized protein</fullName>
    </submittedName>
</protein>
<evidence type="ECO:0000313" key="3">
    <source>
        <dbReference type="Proteomes" id="UP000709295"/>
    </source>
</evidence>
<sequence length="169" mass="19000">MLDFGTCASKYAVKCYHFFIRSNIDDSRKLNECYWIKDPLTEDFCNANKLHTRLFLAVVDLRVRRSSSWSSSDGSTQDSGADQAESDLEEEQPSDYGGEFGCIYADREDALNTAGPDESSSHESTTVEPSTLRERNVRQGFCPEEDYLLVVQANVDAPYTAKQGEVNKQ</sequence>
<keyword evidence="3" id="KW-1185">Reference proteome</keyword>
<accession>A0A8J5IGA7</accession>
<organism evidence="2 3">
    <name type="scientific">Phytophthora aleatoria</name>
    <dbReference type="NCBI Taxonomy" id="2496075"/>
    <lineage>
        <taxon>Eukaryota</taxon>
        <taxon>Sar</taxon>
        <taxon>Stramenopiles</taxon>
        <taxon>Oomycota</taxon>
        <taxon>Peronosporomycetes</taxon>
        <taxon>Peronosporales</taxon>
        <taxon>Peronosporaceae</taxon>
        <taxon>Phytophthora</taxon>
    </lineage>
</organism>
<evidence type="ECO:0000256" key="1">
    <source>
        <dbReference type="SAM" id="MobiDB-lite"/>
    </source>
</evidence>
<dbReference type="EMBL" id="JAENGY010000546">
    <property type="protein sequence ID" value="KAG6960657.1"/>
    <property type="molecule type" value="Genomic_DNA"/>
</dbReference>
<reference evidence="2" key="1">
    <citation type="submission" date="2021-01" db="EMBL/GenBank/DDBJ databases">
        <title>Phytophthora aleatoria, a newly-described species from Pinus radiata is distinct from Phytophthora cactorum isolates based on comparative genomics.</title>
        <authorList>
            <person name="Mcdougal R."/>
            <person name="Panda P."/>
            <person name="Williams N."/>
            <person name="Studholme D.J."/>
        </authorList>
    </citation>
    <scope>NUCLEOTIDE SEQUENCE</scope>
    <source>
        <strain evidence="2">NZFS 4037</strain>
    </source>
</reference>
<comment type="caution">
    <text evidence="2">The sequence shown here is derived from an EMBL/GenBank/DDBJ whole genome shotgun (WGS) entry which is preliminary data.</text>
</comment>
<proteinExistence type="predicted"/>
<feature type="compositionally biased region" description="Acidic residues" evidence="1">
    <location>
        <begin position="84"/>
        <end position="93"/>
    </location>
</feature>
<name>A0A8J5IGA7_9STRA</name>
<evidence type="ECO:0000313" key="2">
    <source>
        <dbReference type="EMBL" id="KAG6960657.1"/>
    </source>
</evidence>
<dbReference type="AlphaFoldDB" id="A0A8J5IGA7"/>
<dbReference type="Proteomes" id="UP000709295">
    <property type="component" value="Unassembled WGS sequence"/>
</dbReference>
<feature type="region of interest" description="Disordered" evidence="1">
    <location>
        <begin position="67"/>
        <end position="135"/>
    </location>
</feature>
<feature type="compositionally biased region" description="Low complexity" evidence="1">
    <location>
        <begin position="67"/>
        <end position="79"/>
    </location>
</feature>
<gene>
    <name evidence="2" type="ORF">JG688_00009494</name>
</gene>